<dbReference type="InterPro" id="IPR036097">
    <property type="entry name" value="HisK_dim/P_sf"/>
</dbReference>
<organism evidence="5 6">
    <name type="scientific">Reichenbachiella agarivorans</name>
    <dbReference type="NCBI Taxonomy" id="2979464"/>
    <lineage>
        <taxon>Bacteria</taxon>
        <taxon>Pseudomonadati</taxon>
        <taxon>Bacteroidota</taxon>
        <taxon>Cytophagia</taxon>
        <taxon>Cytophagales</taxon>
        <taxon>Reichenbachiellaceae</taxon>
        <taxon>Reichenbachiella</taxon>
    </lineage>
</organism>
<evidence type="ECO:0000256" key="3">
    <source>
        <dbReference type="SAM" id="Phobius"/>
    </source>
</evidence>
<accession>A0ABY6CPL6</accession>
<evidence type="ECO:0000313" key="5">
    <source>
        <dbReference type="EMBL" id="UXP31975.1"/>
    </source>
</evidence>
<dbReference type="SUPFAM" id="SSF47384">
    <property type="entry name" value="Homodimeric domain of signal transducing histidine kinase"/>
    <property type="match status" value="1"/>
</dbReference>
<dbReference type="PRINTS" id="PR00344">
    <property type="entry name" value="BCTRLSENSOR"/>
</dbReference>
<feature type="domain" description="Histidine kinase" evidence="4">
    <location>
        <begin position="371"/>
        <end position="618"/>
    </location>
</feature>
<dbReference type="InterPro" id="IPR003594">
    <property type="entry name" value="HATPase_dom"/>
</dbReference>
<dbReference type="RefSeq" id="WP_262309414.1">
    <property type="nucleotide sequence ID" value="NZ_CP106679.1"/>
</dbReference>
<dbReference type="Gene3D" id="1.10.287.130">
    <property type="match status" value="1"/>
</dbReference>
<evidence type="ECO:0000256" key="1">
    <source>
        <dbReference type="ARBA" id="ARBA00000085"/>
    </source>
</evidence>
<keyword evidence="3" id="KW-0472">Membrane</keyword>
<evidence type="ECO:0000259" key="4">
    <source>
        <dbReference type="PROSITE" id="PS50109"/>
    </source>
</evidence>
<comment type="catalytic activity">
    <reaction evidence="1">
        <text>ATP + protein L-histidine = ADP + protein N-phospho-L-histidine.</text>
        <dbReference type="EC" id="2.7.13.3"/>
    </reaction>
</comment>
<dbReference type="GO" id="GO:0005524">
    <property type="term" value="F:ATP binding"/>
    <property type="evidence" value="ECO:0007669"/>
    <property type="project" value="UniProtKB-KW"/>
</dbReference>
<evidence type="ECO:0000313" key="6">
    <source>
        <dbReference type="Proteomes" id="UP001065174"/>
    </source>
</evidence>
<dbReference type="InterPro" id="IPR004358">
    <property type="entry name" value="Sig_transdc_His_kin-like_C"/>
</dbReference>
<sequence length="633" mass="72249">MKKDNLIRSYVLTLILIIIGLFIGQFLVQSTIRVNKNDARLVKLAQRQATLSEDIAKNSLLMSTDRIQESDKNFTIVKRRLKKSIDEFTQIQNALTKGDRDLGINNVDNSDQIIALLTESEVFYKEVRDAALEIYNVAFEDSPEDKALIINRAIINISDQQKKFTDKANEIADRYEEEAYENKAGSSSMGYIITAIIIGVILLQASFVFRPAVNLAYKNFLTANEAFVKLQKSEEHLRRSAERQLEANERLILSQRALEQRNKKLKLSEQEILKSSRKQIEVNEKLIRVQEELRKAYDRVKYSEERMRNIAEEQLEATEKLMITENQLKMSLEHEKSSKNELTNTLNNLKSTQSQLVQSEKMASLGQLTAGIAHEINNPINFVYNGIDTLKVSLDDLMIIIKKYGELEDSEDYNAAIEEIKALKEEYGFEDLLEDVKELVADIKKGAVRTIEIVKGLRVFSRLDEEEMKPANMNESLDATLTLLRNKTKNIINVKKYYDEDIEEINCYPGQLNQVFMNIISNAIQAIPEERKDGEIQIYTENQDQHLMIKIKDNGAGMSEQVKRRIFEPFFTTKPVGIGTGLGMSITFGIIEKHGGNIYVNSEEGKGTEFSILIPKHLAEKKNQGKVSQSQQA</sequence>
<keyword evidence="3" id="KW-1133">Transmembrane helix</keyword>
<gene>
    <name evidence="5" type="ORF">N6H18_16645</name>
</gene>
<keyword evidence="3" id="KW-0812">Transmembrane</keyword>
<dbReference type="Proteomes" id="UP001065174">
    <property type="component" value="Chromosome"/>
</dbReference>
<dbReference type="SUPFAM" id="SSF55874">
    <property type="entry name" value="ATPase domain of HSP90 chaperone/DNA topoisomerase II/histidine kinase"/>
    <property type="match status" value="1"/>
</dbReference>
<keyword evidence="6" id="KW-1185">Reference proteome</keyword>
<dbReference type="InterPro" id="IPR005467">
    <property type="entry name" value="His_kinase_dom"/>
</dbReference>
<dbReference type="EC" id="2.7.13.3" evidence="2"/>
<evidence type="ECO:0000256" key="2">
    <source>
        <dbReference type="ARBA" id="ARBA00012438"/>
    </source>
</evidence>
<dbReference type="EMBL" id="CP106679">
    <property type="protein sequence ID" value="UXP31975.1"/>
    <property type="molecule type" value="Genomic_DNA"/>
</dbReference>
<feature type="transmembrane region" description="Helical" evidence="3">
    <location>
        <begin position="6"/>
        <end position="28"/>
    </location>
</feature>
<reference evidence="5" key="1">
    <citation type="submission" date="2022-09" db="EMBL/GenBank/DDBJ databases">
        <title>Comparative genomics and taxonomic characterization of three novel marine species of genus Reichenbachiella exhibiting antioxidant and polysaccharide degradation activities.</title>
        <authorList>
            <person name="Muhammad N."/>
            <person name="Lee Y.-J."/>
            <person name="Ko J."/>
            <person name="Kim S.-G."/>
        </authorList>
    </citation>
    <scope>NUCLEOTIDE SEQUENCE</scope>
    <source>
        <strain evidence="5">BKB1-1</strain>
    </source>
</reference>
<dbReference type="PANTHER" id="PTHR43065">
    <property type="entry name" value="SENSOR HISTIDINE KINASE"/>
    <property type="match status" value="1"/>
</dbReference>
<feature type="transmembrane region" description="Helical" evidence="3">
    <location>
        <begin position="189"/>
        <end position="209"/>
    </location>
</feature>
<dbReference type="Pfam" id="PF02518">
    <property type="entry name" value="HATPase_c"/>
    <property type="match status" value="1"/>
</dbReference>
<dbReference type="SMART" id="SM00387">
    <property type="entry name" value="HATPase_c"/>
    <property type="match status" value="1"/>
</dbReference>
<dbReference type="PROSITE" id="PS50109">
    <property type="entry name" value="HIS_KIN"/>
    <property type="match status" value="1"/>
</dbReference>
<proteinExistence type="predicted"/>
<dbReference type="InterPro" id="IPR036890">
    <property type="entry name" value="HATPase_C_sf"/>
</dbReference>
<keyword evidence="5" id="KW-0067">ATP-binding</keyword>
<dbReference type="PANTHER" id="PTHR43065:SF50">
    <property type="entry name" value="HISTIDINE KINASE"/>
    <property type="match status" value="1"/>
</dbReference>
<name>A0ABY6CPL6_9BACT</name>
<protein>
    <recommendedName>
        <fullName evidence="2">histidine kinase</fullName>
        <ecNumber evidence="2">2.7.13.3</ecNumber>
    </recommendedName>
</protein>
<dbReference type="Gene3D" id="3.30.565.10">
    <property type="entry name" value="Histidine kinase-like ATPase, C-terminal domain"/>
    <property type="match status" value="1"/>
</dbReference>
<keyword evidence="5" id="KW-0547">Nucleotide-binding</keyword>